<dbReference type="GO" id="GO:0009306">
    <property type="term" value="P:protein secretion"/>
    <property type="evidence" value="ECO:0007669"/>
    <property type="project" value="UniProtKB-UniRule"/>
</dbReference>
<keyword evidence="5 9" id="KW-0653">Protein transport</keyword>
<proteinExistence type="inferred from homology"/>
<protein>
    <recommendedName>
        <fullName evidence="9">Protein translocase subunit SecE</fullName>
    </recommendedName>
</protein>
<evidence type="ECO:0000256" key="8">
    <source>
        <dbReference type="ARBA" id="ARBA00023136"/>
    </source>
</evidence>
<dbReference type="InterPro" id="IPR038379">
    <property type="entry name" value="SecE_sf"/>
</dbReference>
<comment type="function">
    <text evidence="9">Essential subunit of the Sec protein translocation channel SecYEG. Clamps together the 2 halves of SecY. May contact the channel plug during translocation.</text>
</comment>
<dbReference type="AlphaFoldDB" id="A0A518E2J3"/>
<evidence type="ECO:0000313" key="10">
    <source>
        <dbReference type="EMBL" id="QDU98310.1"/>
    </source>
</evidence>
<comment type="subcellular location">
    <subcellularLocation>
        <location evidence="1">Membrane</location>
    </subcellularLocation>
</comment>
<dbReference type="Pfam" id="PF00584">
    <property type="entry name" value="SecE"/>
    <property type="match status" value="1"/>
</dbReference>
<dbReference type="InterPro" id="IPR005807">
    <property type="entry name" value="SecE_bac"/>
</dbReference>
<dbReference type="Proteomes" id="UP000317648">
    <property type="component" value="Chromosome"/>
</dbReference>
<dbReference type="PANTHER" id="PTHR33910">
    <property type="entry name" value="PROTEIN TRANSLOCASE SUBUNIT SECE"/>
    <property type="match status" value="1"/>
</dbReference>
<feature type="transmembrane region" description="Helical" evidence="9">
    <location>
        <begin position="33"/>
        <end position="53"/>
    </location>
</feature>
<name>A0A518E2J3_9BACT</name>
<keyword evidence="7 9" id="KW-0811">Translocation</keyword>
<dbReference type="HAMAP" id="MF_00422">
    <property type="entry name" value="SecE"/>
    <property type="match status" value="1"/>
</dbReference>
<evidence type="ECO:0000313" key="11">
    <source>
        <dbReference type="Proteomes" id="UP000317648"/>
    </source>
</evidence>
<dbReference type="GO" id="GO:0005886">
    <property type="term" value="C:plasma membrane"/>
    <property type="evidence" value="ECO:0007669"/>
    <property type="project" value="UniProtKB-UniRule"/>
</dbReference>
<dbReference type="GO" id="GO:0065002">
    <property type="term" value="P:intracellular protein transmembrane transport"/>
    <property type="evidence" value="ECO:0007669"/>
    <property type="project" value="UniProtKB-UniRule"/>
</dbReference>
<comment type="caution">
    <text evidence="9">Lacks conserved residue(s) required for the propagation of feature annotation.</text>
</comment>
<keyword evidence="8 9" id="KW-0472">Membrane</keyword>
<dbReference type="KEGG" id="lcre:Pla8534_61720"/>
<dbReference type="EMBL" id="CP036433">
    <property type="protein sequence ID" value="QDU98310.1"/>
    <property type="molecule type" value="Genomic_DNA"/>
</dbReference>
<keyword evidence="3 9" id="KW-1003">Cell membrane</keyword>
<evidence type="ECO:0000256" key="7">
    <source>
        <dbReference type="ARBA" id="ARBA00023010"/>
    </source>
</evidence>
<evidence type="ECO:0000256" key="9">
    <source>
        <dbReference type="HAMAP-Rule" id="MF_00422"/>
    </source>
</evidence>
<evidence type="ECO:0000256" key="1">
    <source>
        <dbReference type="ARBA" id="ARBA00004370"/>
    </source>
</evidence>
<keyword evidence="11" id="KW-1185">Reference proteome</keyword>
<comment type="subunit">
    <text evidence="9">Component of the Sec protein translocase complex. Heterotrimer consisting of SecY, SecE and SecG subunits. The heterotrimers can form oligomers, although 1 heterotrimer is thought to be able to translocate proteins. Interacts with the ribosome. Interacts with SecDF, and other proteins may be involved. Interacts with SecA.</text>
</comment>
<evidence type="ECO:0000256" key="6">
    <source>
        <dbReference type="ARBA" id="ARBA00022989"/>
    </source>
</evidence>
<evidence type="ECO:0000256" key="2">
    <source>
        <dbReference type="ARBA" id="ARBA00022448"/>
    </source>
</evidence>
<dbReference type="InterPro" id="IPR001901">
    <property type="entry name" value="Translocase_SecE/Sec61-g"/>
</dbReference>
<evidence type="ECO:0000256" key="5">
    <source>
        <dbReference type="ARBA" id="ARBA00022927"/>
    </source>
</evidence>
<dbReference type="Gene3D" id="1.20.5.1030">
    <property type="entry name" value="Preprotein translocase secy subunit"/>
    <property type="match status" value="1"/>
</dbReference>
<dbReference type="NCBIfam" id="TIGR00964">
    <property type="entry name" value="secE_bact"/>
    <property type="match status" value="1"/>
</dbReference>
<dbReference type="OrthoDB" id="284370at2"/>
<feature type="transmembrane region" description="Helical" evidence="9">
    <location>
        <begin position="73"/>
        <end position="99"/>
    </location>
</feature>
<evidence type="ECO:0000256" key="4">
    <source>
        <dbReference type="ARBA" id="ARBA00022692"/>
    </source>
</evidence>
<reference evidence="10 11" key="1">
    <citation type="submission" date="2019-02" db="EMBL/GenBank/DDBJ databases">
        <title>Deep-cultivation of Planctomycetes and their phenomic and genomic characterization uncovers novel biology.</title>
        <authorList>
            <person name="Wiegand S."/>
            <person name="Jogler M."/>
            <person name="Boedeker C."/>
            <person name="Pinto D."/>
            <person name="Vollmers J."/>
            <person name="Rivas-Marin E."/>
            <person name="Kohn T."/>
            <person name="Peeters S.H."/>
            <person name="Heuer A."/>
            <person name="Rast P."/>
            <person name="Oberbeckmann S."/>
            <person name="Bunk B."/>
            <person name="Jeske O."/>
            <person name="Meyerdierks A."/>
            <person name="Storesund J.E."/>
            <person name="Kallscheuer N."/>
            <person name="Luecker S."/>
            <person name="Lage O.M."/>
            <person name="Pohl T."/>
            <person name="Merkel B.J."/>
            <person name="Hornburger P."/>
            <person name="Mueller R.-W."/>
            <person name="Bruemmer F."/>
            <person name="Labrenz M."/>
            <person name="Spormann A.M."/>
            <person name="Op den Camp H."/>
            <person name="Overmann J."/>
            <person name="Amann R."/>
            <person name="Jetten M.S.M."/>
            <person name="Mascher T."/>
            <person name="Medema M.H."/>
            <person name="Devos D.P."/>
            <person name="Kaster A.-K."/>
            <person name="Ovreas L."/>
            <person name="Rohde M."/>
            <person name="Galperin M.Y."/>
            <person name="Jogler C."/>
        </authorList>
    </citation>
    <scope>NUCLEOTIDE SEQUENCE [LARGE SCALE GENOMIC DNA]</scope>
    <source>
        <strain evidence="10 11">Pla85_3_4</strain>
    </source>
</reference>
<dbReference type="GO" id="GO:0006605">
    <property type="term" value="P:protein targeting"/>
    <property type="evidence" value="ECO:0007669"/>
    <property type="project" value="UniProtKB-UniRule"/>
</dbReference>
<evidence type="ECO:0000256" key="3">
    <source>
        <dbReference type="ARBA" id="ARBA00022475"/>
    </source>
</evidence>
<dbReference type="GO" id="GO:0008320">
    <property type="term" value="F:protein transmembrane transporter activity"/>
    <property type="evidence" value="ECO:0007669"/>
    <property type="project" value="UniProtKB-UniRule"/>
</dbReference>
<sequence>MSKQKTIQANSLLQEMFQAGVYKRTQGKIARQVTFAALLVTFMLAAYSLWNLLRPLTPPSWMEAAAPAYSLPFLLLVIGAWFSFRLVNYHVFADFLIAVEAEMNKVSWPSRGELFRSSMVVLIVIFGLMGVLYLFDFFWAFLFKTIGVLK</sequence>
<accession>A0A518E2J3</accession>
<dbReference type="PANTHER" id="PTHR33910:SF1">
    <property type="entry name" value="PROTEIN TRANSLOCASE SUBUNIT SECE"/>
    <property type="match status" value="1"/>
</dbReference>
<comment type="similarity">
    <text evidence="9">Belongs to the SecE/SEC61-gamma family.</text>
</comment>
<gene>
    <name evidence="9" type="primary">secE</name>
    <name evidence="10" type="ORF">Pla8534_61720</name>
</gene>
<organism evidence="10 11">
    <name type="scientific">Lignipirellula cremea</name>
    <dbReference type="NCBI Taxonomy" id="2528010"/>
    <lineage>
        <taxon>Bacteria</taxon>
        <taxon>Pseudomonadati</taxon>
        <taxon>Planctomycetota</taxon>
        <taxon>Planctomycetia</taxon>
        <taxon>Pirellulales</taxon>
        <taxon>Pirellulaceae</taxon>
        <taxon>Lignipirellula</taxon>
    </lineage>
</organism>
<dbReference type="RefSeq" id="WP_145057464.1">
    <property type="nucleotide sequence ID" value="NZ_CP036433.1"/>
</dbReference>
<keyword evidence="6 9" id="KW-1133">Transmembrane helix</keyword>
<keyword evidence="2 9" id="KW-0813">Transport</keyword>
<feature type="transmembrane region" description="Helical" evidence="9">
    <location>
        <begin position="120"/>
        <end position="142"/>
    </location>
</feature>
<dbReference type="GO" id="GO:0043952">
    <property type="term" value="P:protein transport by the Sec complex"/>
    <property type="evidence" value="ECO:0007669"/>
    <property type="project" value="UniProtKB-UniRule"/>
</dbReference>
<keyword evidence="4 9" id="KW-0812">Transmembrane</keyword>